<accession>A0A919Q1U2</accession>
<dbReference type="InterPro" id="IPR012338">
    <property type="entry name" value="Beta-lactam/transpept-like"/>
</dbReference>
<feature type="transmembrane region" description="Helical" evidence="1">
    <location>
        <begin position="402"/>
        <end position="427"/>
    </location>
</feature>
<keyword evidence="2" id="KW-0732">Signal</keyword>
<keyword evidence="1" id="KW-0472">Membrane</keyword>
<sequence>MRHMFVVAALAVSLTVAATSAAAAQDQIDEFIETAMPESKVPGLAYSAVEEGSPSLADARGVTRQGTDVAVTADTPFVIGSISKSFTALAVMQLVEEGTVALDTTLATYLDGFAGQPAGAITVRQLLSHTSGYSTLQGNTSHADVSGEPDDLARAVDALTEVAPAYPPGERWEYSNTNYQIAGRLIEVVSGEDFAGYVESHILMPLGMESSSVADGEVHPSMATGHTPWFLTKRPVPDGPTQRLYAPQGGVIASANDLSLYMSAMMNGEDDILSAQGKATMMRPASGASPWYGLGWFIDDDAGTVWHSGSTPGIETLLTMAPADQAGVAVLTNGGSGIGFGETTELRNGITALALGLDYDGEASPLSRQALFVSLTLLPVLYLGAVAWAWRYRTAIRAKRSNVGGLFSLWFPLLTTIAAAVVILWLVPRLMGSPLPTLRVFQPDMALVMTATAVMGVVWSVTRLAVAYSRPRRKEDAR</sequence>
<dbReference type="EMBL" id="BONR01000001">
    <property type="protein sequence ID" value="GIG53346.1"/>
    <property type="molecule type" value="Genomic_DNA"/>
</dbReference>
<comment type="caution">
    <text evidence="4">The sequence shown here is derived from an EMBL/GenBank/DDBJ whole genome shotgun (WGS) entry which is preliminary data.</text>
</comment>
<evidence type="ECO:0000256" key="1">
    <source>
        <dbReference type="SAM" id="Phobius"/>
    </source>
</evidence>
<keyword evidence="1" id="KW-0812">Transmembrane</keyword>
<feature type="domain" description="Beta-lactamase-related" evidence="3">
    <location>
        <begin position="29"/>
        <end position="341"/>
    </location>
</feature>
<evidence type="ECO:0000313" key="4">
    <source>
        <dbReference type="EMBL" id="GIG53346.1"/>
    </source>
</evidence>
<name>A0A919Q1U2_9MICO</name>
<feature type="transmembrane region" description="Helical" evidence="1">
    <location>
        <begin position="370"/>
        <end position="390"/>
    </location>
</feature>
<dbReference type="AlphaFoldDB" id="A0A919Q1U2"/>
<proteinExistence type="predicted"/>
<feature type="chain" id="PRO_5037111557" evidence="2">
    <location>
        <begin position="24"/>
        <end position="478"/>
    </location>
</feature>
<dbReference type="SUPFAM" id="SSF56601">
    <property type="entry name" value="beta-lactamase/transpeptidase-like"/>
    <property type="match status" value="1"/>
</dbReference>
<dbReference type="Proteomes" id="UP000652354">
    <property type="component" value="Unassembled WGS sequence"/>
</dbReference>
<dbReference type="PANTHER" id="PTHR46825">
    <property type="entry name" value="D-ALANYL-D-ALANINE-CARBOXYPEPTIDASE/ENDOPEPTIDASE AMPH"/>
    <property type="match status" value="1"/>
</dbReference>
<dbReference type="InterPro" id="IPR001466">
    <property type="entry name" value="Beta-lactam-related"/>
</dbReference>
<evidence type="ECO:0000259" key="3">
    <source>
        <dbReference type="Pfam" id="PF00144"/>
    </source>
</evidence>
<keyword evidence="1" id="KW-1133">Transmembrane helix</keyword>
<dbReference type="Pfam" id="PF00144">
    <property type="entry name" value="Beta-lactamase"/>
    <property type="match status" value="1"/>
</dbReference>
<evidence type="ECO:0000256" key="2">
    <source>
        <dbReference type="SAM" id="SignalP"/>
    </source>
</evidence>
<protein>
    <submittedName>
        <fullName evidence="4">Penicillin-binding protein</fullName>
    </submittedName>
</protein>
<evidence type="ECO:0000313" key="5">
    <source>
        <dbReference type="Proteomes" id="UP000652354"/>
    </source>
</evidence>
<feature type="signal peptide" evidence="2">
    <location>
        <begin position="1"/>
        <end position="23"/>
    </location>
</feature>
<dbReference type="Gene3D" id="3.40.710.10">
    <property type="entry name" value="DD-peptidase/beta-lactamase superfamily"/>
    <property type="match status" value="1"/>
</dbReference>
<dbReference type="PANTHER" id="PTHR46825:SF9">
    <property type="entry name" value="BETA-LACTAMASE-RELATED DOMAIN-CONTAINING PROTEIN"/>
    <property type="match status" value="1"/>
</dbReference>
<keyword evidence="5" id="KW-1185">Reference proteome</keyword>
<dbReference type="InterPro" id="IPR050491">
    <property type="entry name" value="AmpC-like"/>
</dbReference>
<feature type="transmembrane region" description="Helical" evidence="1">
    <location>
        <begin position="447"/>
        <end position="468"/>
    </location>
</feature>
<gene>
    <name evidence="4" type="ORF">Dac01nite_00980</name>
</gene>
<reference evidence="4" key="1">
    <citation type="submission" date="2021-01" db="EMBL/GenBank/DDBJ databases">
        <title>Whole genome shotgun sequence of Demequina activiva NBRC 110675.</title>
        <authorList>
            <person name="Komaki H."/>
            <person name="Tamura T."/>
        </authorList>
    </citation>
    <scope>NUCLEOTIDE SEQUENCE</scope>
    <source>
        <strain evidence="4">NBRC 110675</strain>
    </source>
</reference>
<organism evidence="4 5">
    <name type="scientific">Demequina activiva</name>
    <dbReference type="NCBI Taxonomy" id="1582364"/>
    <lineage>
        <taxon>Bacteria</taxon>
        <taxon>Bacillati</taxon>
        <taxon>Actinomycetota</taxon>
        <taxon>Actinomycetes</taxon>
        <taxon>Micrococcales</taxon>
        <taxon>Demequinaceae</taxon>
        <taxon>Demequina</taxon>
    </lineage>
</organism>